<keyword evidence="3" id="KW-1185">Reference proteome</keyword>
<feature type="transmembrane region" description="Helical" evidence="1">
    <location>
        <begin position="77"/>
        <end position="100"/>
    </location>
</feature>
<evidence type="ECO:0000256" key="1">
    <source>
        <dbReference type="SAM" id="Phobius"/>
    </source>
</evidence>
<proteinExistence type="predicted"/>
<keyword evidence="1" id="KW-0812">Transmembrane</keyword>
<name>A0ABQ9YX39_9CRUS</name>
<accession>A0ABQ9YX39</accession>
<feature type="transmembrane region" description="Helical" evidence="1">
    <location>
        <begin position="45"/>
        <end position="65"/>
    </location>
</feature>
<evidence type="ECO:0000313" key="3">
    <source>
        <dbReference type="Proteomes" id="UP001234178"/>
    </source>
</evidence>
<gene>
    <name evidence="2" type="ORF">OUZ56_006932</name>
</gene>
<reference evidence="2 3" key="1">
    <citation type="journal article" date="2023" name="Nucleic Acids Res.">
        <title>The hologenome of Daphnia magna reveals possible DNA methylation and microbiome-mediated evolution of the host genome.</title>
        <authorList>
            <person name="Chaturvedi A."/>
            <person name="Li X."/>
            <person name="Dhandapani V."/>
            <person name="Marshall H."/>
            <person name="Kissane S."/>
            <person name="Cuenca-Cambronero M."/>
            <person name="Asole G."/>
            <person name="Calvet F."/>
            <person name="Ruiz-Romero M."/>
            <person name="Marangio P."/>
            <person name="Guigo R."/>
            <person name="Rago D."/>
            <person name="Mirbahai L."/>
            <person name="Eastwood N."/>
            <person name="Colbourne J.K."/>
            <person name="Zhou J."/>
            <person name="Mallon E."/>
            <person name="Orsini L."/>
        </authorList>
    </citation>
    <scope>NUCLEOTIDE SEQUENCE [LARGE SCALE GENOMIC DNA]</scope>
    <source>
        <strain evidence="2">LRV0_1</strain>
    </source>
</reference>
<dbReference type="EMBL" id="JAOYFB010000001">
    <property type="protein sequence ID" value="KAK4005217.1"/>
    <property type="molecule type" value="Genomic_DNA"/>
</dbReference>
<dbReference type="Proteomes" id="UP001234178">
    <property type="component" value="Unassembled WGS sequence"/>
</dbReference>
<comment type="caution">
    <text evidence="2">The sequence shown here is derived from an EMBL/GenBank/DDBJ whole genome shotgun (WGS) entry which is preliminary data.</text>
</comment>
<keyword evidence="1" id="KW-1133">Transmembrane helix</keyword>
<organism evidence="2 3">
    <name type="scientific">Daphnia magna</name>
    <dbReference type="NCBI Taxonomy" id="35525"/>
    <lineage>
        <taxon>Eukaryota</taxon>
        <taxon>Metazoa</taxon>
        <taxon>Ecdysozoa</taxon>
        <taxon>Arthropoda</taxon>
        <taxon>Crustacea</taxon>
        <taxon>Branchiopoda</taxon>
        <taxon>Diplostraca</taxon>
        <taxon>Cladocera</taxon>
        <taxon>Anomopoda</taxon>
        <taxon>Daphniidae</taxon>
        <taxon>Daphnia</taxon>
    </lineage>
</organism>
<sequence>MKVKPMSSETPSKGYSQYLSEDLVPGWKWLDNQTKISKNSASSQYCHVILLALEYAWTAFNHLHIYPTSAVPMDSTVIFLTLCLDTLHWVYTCTAFITVYRFKSRFV</sequence>
<protein>
    <submittedName>
        <fullName evidence="2">Uncharacterized protein</fullName>
    </submittedName>
</protein>
<keyword evidence="1" id="KW-0472">Membrane</keyword>
<evidence type="ECO:0000313" key="2">
    <source>
        <dbReference type="EMBL" id="KAK4005217.1"/>
    </source>
</evidence>